<dbReference type="RefSeq" id="WP_084098208.1">
    <property type="nucleotide sequence ID" value="NZ_FWXK01000002.1"/>
</dbReference>
<dbReference type="AlphaFoldDB" id="A0A1W1YAL0"/>
<dbReference type="CDD" id="cd09079">
    <property type="entry name" value="RgfB-like"/>
    <property type="match status" value="1"/>
</dbReference>
<dbReference type="GO" id="GO:0003824">
    <property type="term" value="F:catalytic activity"/>
    <property type="evidence" value="ECO:0007669"/>
    <property type="project" value="InterPro"/>
</dbReference>
<reference evidence="3" key="1">
    <citation type="submission" date="2017-04" db="EMBL/GenBank/DDBJ databases">
        <authorList>
            <person name="Varghese N."/>
            <person name="Submissions S."/>
        </authorList>
    </citation>
    <scope>NUCLEOTIDE SEQUENCE [LARGE SCALE GENOMIC DNA]</scope>
    <source>
        <strain evidence="3">DSM 21500</strain>
    </source>
</reference>
<organism evidence="2 3">
    <name type="scientific">Aerococcus suis</name>
    <dbReference type="NCBI Taxonomy" id="371602"/>
    <lineage>
        <taxon>Bacteria</taxon>
        <taxon>Bacillati</taxon>
        <taxon>Bacillota</taxon>
        <taxon>Bacilli</taxon>
        <taxon>Lactobacillales</taxon>
        <taxon>Aerococcaceae</taxon>
        <taxon>Aerococcus</taxon>
    </lineage>
</organism>
<name>A0A1W1YAL0_9LACT</name>
<dbReference type="PANTHER" id="PTHR14859:SF1">
    <property type="entry name" value="PGAP2-INTERACTING PROTEIN"/>
    <property type="match status" value="1"/>
</dbReference>
<dbReference type="GO" id="GO:0006506">
    <property type="term" value="P:GPI anchor biosynthetic process"/>
    <property type="evidence" value="ECO:0007669"/>
    <property type="project" value="TreeGrafter"/>
</dbReference>
<keyword evidence="3" id="KW-1185">Reference proteome</keyword>
<feature type="domain" description="Endonuclease/exonuclease/phosphatase" evidence="1">
    <location>
        <begin position="19"/>
        <end position="265"/>
    </location>
</feature>
<dbReference type="STRING" id="371602.SAMN04487984_0512"/>
<dbReference type="InterPro" id="IPR036691">
    <property type="entry name" value="Endo/exonu/phosph_ase_sf"/>
</dbReference>
<dbReference type="InterPro" id="IPR005135">
    <property type="entry name" value="Endo/exonuclease/phosphatase"/>
</dbReference>
<evidence type="ECO:0000313" key="2">
    <source>
        <dbReference type="EMBL" id="SMC33197.1"/>
    </source>
</evidence>
<gene>
    <name evidence="2" type="ORF">SAMN04487984_0512</name>
</gene>
<evidence type="ECO:0000313" key="3">
    <source>
        <dbReference type="Proteomes" id="UP000243884"/>
    </source>
</evidence>
<accession>A0A1W1YAL0</accession>
<dbReference type="Proteomes" id="UP000243884">
    <property type="component" value="Unassembled WGS sequence"/>
</dbReference>
<dbReference type="OrthoDB" id="9812537at2"/>
<dbReference type="Pfam" id="PF03372">
    <property type="entry name" value="Exo_endo_phos"/>
    <property type="match status" value="1"/>
</dbReference>
<dbReference type="EMBL" id="FWXK01000002">
    <property type="protein sequence ID" value="SMC33197.1"/>
    <property type="molecule type" value="Genomic_DNA"/>
</dbReference>
<proteinExistence type="predicted"/>
<dbReference type="SUPFAM" id="SSF56219">
    <property type="entry name" value="DNase I-like"/>
    <property type="match status" value="1"/>
</dbReference>
<sequence length="275" mass="31736">MQLLTLNTHSWQEENQEEKMESIVAAILNWDSDYICFQEANQRHDAEVATELPGYLEVEKQFNVPVKKDNFIKIIAEKLLAAGSTYYWSWVPINIAFDQYDEGVGILAKKPFQPHDLALSEIQDFNNYRTRHALLAEFDHLILISTHFSWWYDDKEDLAFAHEWQQVMPYLKTDKPSLIAGDFNNPANEKDMGYDYIQKTMPTLHDSWHSAKQTSGDITMGGEIDGWIGQAEGKRIDFIFGNETIHFDSHEVVFSPNHPPIVSDHYGIHAVFSII</sequence>
<protein>
    <submittedName>
        <fullName evidence="2">Maltose 6'-phosphate phosphatase</fullName>
    </submittedName>
</protein>
<dbReference type="Gene3D" id="3.60.10.10">
    <property type="entry name" value="Endonuclease/exonuclease/phosphatase"/>
    <property type="match status" value="1"/>
</dbReference>
<evidence type="ECO:0000259" key="1">
    <source>
        <dbReference type="Pfam" id="PF03372"/>
    </source>
</evidence>
<dbReference type="PANTHER" id="PTHR14859">
    <property type="entry name" value="CALCOFLUOR WHITE HYPERSENSITIVE PROTEIN PRECURSOR"/>
    <property type="match status" value="1"/>
</dbReference>
<dbReference type="InterPro" id="IPR051916">
    <property type="entry name" value="GPI-anchor_lipid_remodeler"/>
</dbReference>
<dbReference type="GO" id="GO:0016020">
    <property type="term" value="C:membrane"/>
    <property type="evidence" value="ECO:0007669"/>
    <property type="project" value="GOC"/>
</dbReference>